<dbReference type="Gene3D" id="1.10.3740.10">
    <property type="entry name" value="SSO1389-like domains"/>
    <property type="match status" value="1"/>
</dbReference>
<dbReference type="Proteomes" id="UP000235619">
    <property type="component" value="Unassembled WGS sequence"/>
</dbReference>
<dbReference type="NCBIfam" id="TIGR01897">
    <property type="entry name" value="cas_MJ1666"/>
    <property type="match status" value="1"/>
</dbReference>
<dbReference type="Gene3D" id="3.40.50.10640">
    <property type="entry name" value="SSO1389-like"/>
    <property type="match status" value="1"/>
</dbReference>
<name>A0A2N7QEW0_9BACT</name>
<dbReference type="Pfam" id="PF22230">
    <property type="entry name" value="Csx1_CARF"/>
    <property type="match status" value="1"/>
</dbReference>
<dbReference type="AlphaFoldDB" id="A0A2N7QEW0"/>
<evidence type="ECO:0000259" key="2">
    <source>
        <dbReference type="Pfam" id="PF22230"/>
    </source>
</evidence>
<dbReference type="Pfam" id="PF09455">
    <property type="entry name" value="Csx1_HEPN"/>
    <property type="match status" value="1"/>
</dbReference>
<comment type="caution">
    <text evidence="3">The sequence shown here is derived from an EMBL/GenBank/DDBJ whole genome shotgun (WGS) entry which is preliminary data.</text>
</comment>
<dbReference type="InterPro" id="IPR027419">
    <property type="entry name" value="CRISPR-assoc_Csx1_C"/>
</dbReference>
<gene>
    <name evidence="3" type="ORF">C0169_03795</name>
</gene>
<protein>
    <submittedName>
        <fullName evidence="3">TIGR01897 family CRISPR-associated protein</fullName>
    </submittedName>
</protein>
<evidence type="ECO:0000313" key="4">
    <source>
        <dbReference type="Proteomes" id="UP000235619"/>
    </source>
</evidence>
<organism evidence="3 4">
    <name type="scientific">Thermodesulfobacterium geofontis</name>
    <dbReference type="NCBI Taxonomy" id="1295609"/>
    <lineage>
        <taxon>Bacteria</taxon>
        <taxon>Pseudomonadati</taxon>
        <taxon>Thermodesulfobacteriota</taxon>
        <taxon>Thermodesulfobacteria</taxon>
        <taxon>Thermodesulfobacteriales</taxon>
        <taxon>Thermodesulfobacteriaceae</taxon>
        <taxon>Thermodesulfobacterium</taxon>
    </lineage>
</organism>
<sequence length="463" mass="54804">MNLIYQIGRFELNAFKPINFQIENQIFSQSLSSLALKEYFTKKGLESKVVLIYPVSLLFNKRVAENSPTLPQSFKEKVLTIITQPDERTAFFSDPYPYFKLHPHSKLADSFTVIHSIGEYEGIKFQVTFEELVFEIFLDIVERYLNEPFKTLYLDISSGLNIYVSALIEAGRLFITFYKLQNFLPEKEPLRVILYFSDPIIQSQLDKTFELHIHYELEVKTFFSWPQLPDQINPENSYPEFIKTLAEEDRKTKKYLTELLAPILTNGYIFFSALKNNTPLVFYTFPYHQEEEVISAIKKLIVFLKNRLLKNFQKTPGLKMDAYRKVFLMLSLYLGIIKALKIYEIFPKSEVSLSELNSKFRDSQNTFFKHFGLISHRAYFAQELENNFYKKEINEKFTEKFKLLKEFISGENQDKDIKDRNFIAHCGFERNCVEVRKENQEIWLRYINDPEKLKKIQVILIKN</sequence>
<dbReference type="EMBL" id="PNJD01000229">
    <property type="protein sequence ID" value="PMP97179.1"/>
    <property type="molecule type" value="Genomic_DNA"/>
</dbReference>
<accession>A0A2N7QEW0</accession>
<feature type="domain" description="CRISPR system endoribonuclease Csx1-like HEPN" evidence="1">
    <location>
        <begin position="377"/>
        <end position="446"/>
    </location>
</feature>
<proteinExistence type="predicted"/>
<evidence type="ECO:0000313" key="3">
    <source>
        <dbReference type="EMBL" id="PMP97179.1"/>
    </source>
</evidence>
<dbReference type="InterPro" id="IPR019016">
    <property type="entry name" value="Csx1-like_HEPN"/>
</dbReference>
<dbReference type="InterPro" id="IPR010171">
    <property type="entry name" value="CRISPR_Csx1"/>
</dbReference>
<evidence type="ECO:0000259" key="1">
    <source>
        <dbReference type="Pfam" id="PF09455"/>
    </source>
</evidence>
<dbReference type="SUPFAM" id="SSF160980">
    <property type="entry name" value="SSO1389-like"/>
    <property type="match status" value="1"/>
</dbReference>
<reference evidence="3 4" key="1">
    <citation type="submission" date="2018-01" db="EMBL/GenBank/DDBJ databases">
        <title>Metagenomic assembled genomes from two thermal pools in the Uzon Caldera, Kamchatka, Russia.</title>
        <authorList>
            <person name="Wilkins L."/>
            <person name="Ettinger C."/>
        </authorList>
    </citation>
    <scope>NUCLEOTIDE SEQUENCE [LARGE SCALE GENOMIC DNA]</scope>
    <source>
        <strain evidence="3">ARK-04</strain>
    </source>
</reference>
<dbReference type="InterPro" id="IPR053857">
    <property type="entry name" value="Csx1_CARF"/>
</dbReference>
<feature type="domain" description="CRISPR system endoribonuclease Csx1 CARF" evidence="2">
    <location>
        <begin position="14"/>
        <end position="199"/>
    </location>
</feature>